<dbReference type="InterPro" id="IPR018094">
    <property type="entry name" value="Thymidylate_kinase"/>
</dbReference>
<keyword evidence="14" id="KW-1185">Reference proteome</keyword>
<dbReference type="InterPro" id="IPR039430">
    <property type="entry name" value="Thymidylate_kin-like_dom"/>
</dbReference>
<dbReference type="SUPFAM" id="SSF52540">
    <property type="entry name" value="P-loop containing nucleoside triphosphate hydrolases"/>
    <property type="match status" value="1"/>
</dbReference>
<evidence type="ECO:0000256" key="8">
    <source>
        <dbReference type="ARBA" id="ARBA00022840"/>
    </source>
</evidence>
<dbReference type="Pfam" id="PF02223">
    <property type="entry name" value="Thymidylate_kin"/>
    <property type="match status" value="1"/>
</dbReference>
<keyword evidence="6 11" id="KW-0547">Nucleotide-binding</keyword>
<protein>
    <recommendedName>
        <fullName evidence="3 11">Thymidylate kinase</fullName>
        <ecNumber evidence="2 11">2.7.4.9</ecNumber>
    </recommendedName>
    <alternativeName>
        <fullName evidence="9 11">dTMP kinase</fullName>
    </alternativeName>
</protein>
<gene>
    <name evidence="11 13" type="primary">tmk</name>
    <name evidence="13" type="ORF">ORJ04_05450</name>
</gene>
<keyword evidence="8 11" id="KW-0067">ATP-binding</keyword>
<dbReference type="PANTHER" id="PTHR10344">
    <property type="entry name" value="THYMIDYLATE KINASE"/>
    <property type="match status" value="1"/>
</dbReference>
<dbReference type="PANTHER" id="PTHR10344:SF4">
    <property type="entry name" value="UMP-CMP KINASE 2, MITOCHONDRIAL"/>
    <property type="match status" value="1"/>
</dbReference>
<evidence type="ECO:0000256" key="11">
    <source>
        <dbReference type="HAMAP-Rule" id="MF_00165"/>
    </source>
</evidence>
<evidence type="ECO:0000256" key="10">
    <source>
        <dbReference type="ARBA" id="ARBA00048743"/>
    </source>
</evidence>
<feature type="binding site" evidence="11">
    <location>
        <begin position="12"/>
        <end position="19"/>
    </location>
    <ligand>
        <name>ATP</name>
        <dbReference type="ChEBI" id="CHEBI:30616"/>
    </ligand>
</feature>
<evidence type="ECO:0000256" key="5">
    <source>
        <dbReference type="ARBA" id="ARBA00022727"/>
    </source>
</evidence>
<evidence type="ECO:0000256" key="2">
    <source>
        <dbReference type="ARBA" id="ARBA00012980"/>
    </source>
</evidence>
<evidence type="ECO:0000256" key="3">
    <source>
        <dbReference type="ARBA" id="ARBA00017144"/>
    </source>
</evidence>
<accession>A0ABT9HX48</accession>
<dbReference type="CDD" id="cd01672">
    <property type="entry name" value="TMPK"/>
    <property type="match status" value="1"/>
</dbReference>
<comment type="catalytic activity">
    <reaction evidence="10 11">
        <text>dTMP + ATP = dTDP + ADP</text>
        <dbReference type="Rhea" id="RHEA:13517"/>
        <dbReference type="ChEBI" id="CHEBI:30616"/>
        <dbReference type="ChEBI" id="CHEBI:58369"/>
        <dbReference type="ChEBI" id="CHEBI:63528"/>
        <dbReference type="ChEBI" id="CHEBI:456216"/>
        <dbReference type="EC" id="2.7.4.9"/>
    </reaction>
</comment>
<dbReference type="Gene3D" id="3.40.50.300">
    <property type="entry name" value="P-loop containing nucleotide triphosphate hydrolases"/>
    <property type="match status" value="1"/>
</dbReference>
<dbReference type="InterPro" id="IPR027417">
    <property type="entry name" value="P-loop_NTPase"/>
</dbReference>
<feature type="domain" description="Thymidylate kinase-like" evidence="12">
    <location>
        <begin position="10"/>
        <end position="198"/>
    </location>
</feature>
<evidence type="ECO:0000313" key="14">
    <source>
        <dbReference type="Proteomes" id="UP001231109"/>
    </source>
</evidence>
<evidence type="ECO:0000256" key="1">
    <source>
        <dbReference type="ARBA" id="ARBA00009776"/>
    </source>
</evidence>
<dbReference type="Proteomes" id="UP001231109">
    <property type="component" value="Unassembled WGS sequence"/>
</dbReference>
<dbReference type="EC" id="2.7.4.9" evidence="2 11"/>
<sequence>MSAKAKFIVVEGLEGAGKSTAIAHVKQFLLQLGHDIVCTREPGGTPLAESLRGLVKQVQTDEIIAPQTELLLMYAARMQLVLNVIKPALASGKWVLADRHDMSSRAYQGGGRQLDEHFINQLRVAVLGDLKPNLTLYLDIDPAIGLERARVRGELDRIEQEQLTFFQRTREKYLHIARSEPNVVVIDASQSIEQVEKSLTLALQQALGA</sequence>
<comment type="caution">
    <text evidence="13">The sequence shown here is derived from an EMBL/GenBank/DDBJ whole genome shotgun (WGS) entry which is preliminary data.</text>
</comment>
<dbReference type="GO" id="GO:0004798">
    <property type="term" value="F:dTMP kinase activity"/>
    <property type="evidence" value="ECO:0007669"/>
    <property type="project" value="UniProtKB-EC"/>
</dbReference>
<proteinExistence type="inferred from homology"/>
<name>A0ABT9HX48_9GAMM</name>
<dbReference type="HAMAP" id="MF_00165">
    <property type="entry name" value="Thymidylate_kinase"/>
    <property type="match status" value="1"/>
</dbReference>
<comment type="similarity">
    <text evidence="1 11">Belongs to the thymidylate kinase family.</text>
</comment>
<organism evidence="13 14">
    <name type="scientific">Rheinheimera baltica</name>
    <dbReference type="NCBI Taxonomy" id="67576"/>
    <lineage>
        <taxon>Bacteria</taxon>
        <taxon>Pseudomonadati</taxon>
        <taxon>Pseudomonadota</taxon>
        <taxon>Gammaproteobacteria</taxon>
        <taxon>Chromatiales</taxon>
        <taxon>Chromatiaceae</taxon>
        <taxon>Rheinheimera</taxon>
    </lineage>
</organism>
<reference evidence="13 14" key="1">
    <citation type="submission" date="2022-11" db="EMBL/GenBank/DDBJ databases">
        <title>Viruses from the air-sea interface of a natural surface slick.</title>
        <authorList>
            <person name="Rahlff J."/>
            <person name="Holmfeldt K."/>
        </authorList>
    </citation>
    <scope>NUCLEOTIDE SEQUENCE [LARGE SCALE GENOMIC DNA]</scope>
    <source>
        <strain evidence="13 14">SMS4</strain>
    </source>
</reference>
<evidence type="ECO:0000313" key="13">
    <source>
        <dbReference type="EMBL" id="MDP5135390.1"/>
    </source>
</evidence>
<comment type="function">
    <text evidence="11">Phosphorylation of dTMP to form dTDP in both de novo and salvage pathways of dTTP synthesis.</text>
</comment>
<dbReference type="RefSeq" id="WP_305974351.1">
    <property type="nucleotide sequence ID" value="NZ_JAPJDZ010000008.1"/>
</dbReference>
<dbReference type="EMBL" id="JAPJDZ010000008">
    <property type="protein sequence ID" value="MDP5135390.1"/>
    <property type="molecule type" value="Genomic_DNA"/>
</dbReference>
<evidence type="ECO:0000256" key="6">
    <source>
        <dbReference type="ARBA" id="ARBA00022741"/>
    </source>
</evidence>
<keyword evidence="7 11" id="KW-0418">Kinase</keyword>
<keyword evidence="5 11" id="KW-0545">Nucleotide biosynthesis</keyword>
<keyword evidence="4 11" id="KW-0808">Transferase</keyword>
<evidence type="ECO:0000256" key="4">
    <source>
        <dbReference type="ARBA" id="ARBA00022679"/>
    </source>
</evidence>
<evidence type="ECO:0000256" key="9">
    <source>
        <dbReference type="ARBA" id="ARBA00029962"/>
    </source>
</evidence>
<dbReference type="NCBIfam" id="TIGR00041">
    <property type="entry name" value="DTMP_kinase"/>
    <property type="match status" value="1"/>
</dbReference>
<evidence type="ECO:0000256" key="7">
    <source>
        <dbReference type="ARBA" id="ARBA00022777"/>
    </source>
</evidence>
<evidence type="ECO:0000259" key="12">
    <source>
        <dbReference type="Pfam" id="PF02223"/>
    </source>
</evidence>